<keyword evidence="4 6" id="KW-1133">Transmembrane helix</keyword>
<proteinExistence type="inferred from homology"/>
<dbReference type="GO" id="GO:0016301">
    <property type="term" value="F:kinase activity"/>
    <property type="evidence" value="ECO:0007669"/>
    <property type="project" value="UniProtKB-KW"/>
</dbReference>
<comment type="caution">
    <text evidence="7">The sequence shown here is derived from an EMBL/GenBank/DDBJ whole genome shotgun (WGS) entry which is preliminary data.</text>
</comment>
<dbReference type="InterPro" id="IPR038330">
    <property type="entry name" value="TspO/MBR-related_sf"/>
</dbReference>
<dbReference type="PANTHER" id="PTHR10057:SF0">
    <property type="entry name" value="TRANSLOCATOR PROTEIN"/>
    <property type="match status" value="1"/>
</dbReference>
<dbReference type="GO" id="GO:0016020">
    <property type="term" value="C:membrane"/>
    <property type="evidence" value="ECO:0007669"/>
    <property type="project" value="UniProtKB-SubCell"/>
</dbReference>
<dbReference type="PANTHER" id="PTHR10057">
    <property type="entry name" value="PERIPHERAL-TYPE BENZODIAZEPINE RECEPTOR"/>
    <property type="match status" value="1"/>
</dbReference>
<keyword evidence="7" id="KW-0418">Kinase</keyword>
<dbReference type="KEGG" id="pht:BLM14_13590"/>
<dbReference type="RefSeq" id="WP_099999876.1">
    <property type="nucleotide sequence ID" value="NZ_CP017940.1"/>
</dbReference>
<dbReference type="AlphaFoldDB" id="A0A2N9VRJ7"/>
<feature type="transmembrane region" description="Helical" evidence="6">
    <location>
        <begin position="126"/>
        <end position="148"/>
    </location>
</feature>
<sequence length="151" mass="17097">MSRSQALLLFLVLVVGGGLAIGYITLPGEWYAGLVKPSFNPPNWIFAPVWTVLYILIAIAGWRVWDYGLTRPQQFWWAQLALNFLWSPTFFGFQQMGLALIVIVLLLIAIIGFIKTTWDSERISALLFMPYLLWVAFATLLNASLWMLNAG</sequence>
<evidence type="ECO:0000313" key="8">
    <source>
        <dbReference type="Proteomes" id="UP000232163"/>
    </source>
</evidence>
<dbReference type="Proteomes" id="UP000232163">
    <property type="component" value="Unassembled WGS sequence"/>
</dbReference>
<organism evidence="7 8">
    <name type="scientific">Phyllobacterium zundukense</name>
    <dbReference type="NCBI Taxonomy" id="1867719"/>
    <lineage>
        <taxon>Bacteria</taxon>
        <taxon>Pseudomonadati</taxon>
        <taxon>Pseudomonadota</taxon>
        <taxon>Alphaproteobacteria</taxon>
        <taxon>Hyphomicrobiales</taxon>
        <taxon>Phyllobacteriaceae</taxon>
        <taxon>Phyllobacterium</taxon>
    </lineage>
</organism>
<dbReference type="OrthoDB" id="9795496at2"/>
<evidence type="ECO:0000256" key="1">
    <source>
        <dbReference type="ARBA" id="ARBA00004141"/>
    </source>
</evidence>
<dbReference type="Pfam" id="PF03073">
    <property type="entry name" value="TspO_MBR"/>
    <property type="match status" value="1"/>
</dbReference>
<comment type="similarity">
    <text evidence="2">Belongs to the TspO/BZRP family.</text>
</comment>
<comment type="subcellular location">
    <subcellularLocation>
        <location evidence="1">Membrane</location>
        <topology evidence="1">Multi-pass membrane protein</topology>
    </subcellularLocation>
</comment>
<dbReference type="FunFam" id="1.20.1260.100:FF:000001">
    <property type="entry name" value="translocator protein 2"/>
    <property type="match status" value="1"/>
</dbReference>
<dbReference type="PIRSF" id="PIRSF005859">
    <property type="entry name" value="PBR"/>
    <property type="match status" value="1"/>
</dbReference>
<dbReference type="CDD" id="cd15904">
    <property type="entry name" value="TSPO_MBR"/>
    <property type="match status" value="1"/>
</dbReference>
<keyword evidence="3 6" id="KW-0812">Transmembrane</keyword>
<feature type="transmembrane region" description="Helical" evidence="6">
    <location>
        <begin position="74"/>
        <end position="91"/>
    </location>
</feature>
<name>A0A2N9VRJ7_9HYPH</name>
<dbReference type="EMBL" id="MZMT01000053">
    <property type="protein sequence ID" value="PIO42115.1"/>
    <property type="molecule type" value="Genomic_DNA"/>
</dbReference>
<protein>
    <submittedName>
        <fullName evidence="7">Sensor histidine kinase</fullName>
    </submittedName>
</protein>
<dbReference type="Gene3D" id="1.20.1260.100">
    <property type="entry name" value="TspO/MBR protein"/>
    <property type="match status" value="1"/>
</dbReference>
<keyword evidence="5 6" id="KW-0472">Membrane</keyword>
<evidence type="ECO:0000256" key="5">
    <source>
        <dbReference type="ARBA" id="ARBA00023136"/>
    </source>
</evidence>
<evidence type="ECO:0000256" key="3">
    <source>
        <dbReference type="ARBA" id="ARBA00022692"/>
    </source>
</evidence>
<feature type="transmembrane region" description="Helical" evidence="6">
    <location>
        <begin position="97"/>
        <end position="114"/>
    </location>
</feature>
<reference evidence="8" key="1">
    <citation type="journal article" date="2017" name="Int J Environ Stud">
        <title>Does the Miocene-Pliocene relict legume Oxytropis triphylla form nitrogen-fixing nodules with a combination of bacterial strains?</title>
        <authorList>
            <person name="Safronova V."/>
            <person name="Belimov A."/>
            <person name="Sazanova A."/>
            <person name="Kuznetsova I."/>
            <person name="Popova J."/>
            <person name="Andronov E."/>
            <person name="Verkhozina A."/>
            <person name="Tikhonovich I."/>
        </authorList>
    </citation>
    <scope>NUCLEOTIDE SEQUENCE [LARGE SCALE GENOMIC DNA]</scope>
    <source>
        <strain evidence="8">Tri-38</strain>
    </source>
</reference>
<keyword evidence="7" id="KW-0808">Transferase</keyword>
<dbReference type="InterPro" id="IPR004307">
    <property type="entry name" value="TspO_MBR"/>
</dbReference>
<evidence type="ECO:0000256" key="6">
    <source>
        <dbReference type="SAM" id="Phobius"/>
    </source>
</evidence>
<evidence type="ECO:0000313" key="7">
    <source>
        <dbReference type="EMBL" id="PIO42115.1"/>
    </source>
</evidence>
<gene>
    <name evidence="7" type="ORF">B5P45_24050</name>
</gene>
<evidence type="ECO:0000256" key="2">
    <source>
        <dbReference type="ARBA" id="ARBA00007524"/>
    </source>
</evidence>
<accession>A0A2N9VRJ7</accession>
<evidence type="ECO:0000256" key="4">
    <source>
        <dbReference type="ARBA" id="ARBA00022989"/>
    </source>
</evidence>
<dbReference type="GO" id="GO:0033013">
    <property type="term" value="P:tetrapyrrole metabolic process"/>
    <property type="evidence" value="ECO:0007669"/>
    <property type="project" value="UniProtKB-ARBA"/>
</dbReference>
<feature type="transmembrane region" description="Helical" evidence="6">
    <location>
        <begin position="44"/>
        <end position="62"/>
    </location>
</feature>
<keyword evidence="8" id="KW-1185">Reference proteome</keyword>